<organism evidence="2 3">
    <name type="scientific">Streptomyces gibsoniae</name>
    <dbReference type="NCBI Taxonomy" id="3075529"/>
    <lineage>
        <taxon>Bacteria</taxon>
        <taxon>Bacillati</taxon>
        <taxon>Actinomycetota</taxon>
        <taxon>Actinomycetes</taxon>
        <taxon>Kitasatosporales</taxon>
        <taxon>Streptomycetaceae</taxon>
        <taxon>Streptomyces</taxon>
    </lineage>
</organism>
<feature type="region of interest" description="Disordered" evidence="1">
    <location>
        <begin position="87"/>
        <end position="106"/>
    </location>
</feature>
<keyword evidence="3" id="KW-1185">Reference proteome</keyword>
<evidence type="ECO:0000313" key="3">
    <source>
        <dbReference type="Proteomes" id="UP001183809"/>
    </source>
</evidence>
<gene>
    <name evidence="2" type="ORF">RM764_43165</name>
</gene>
<comment type="caution">
    <text evidence="2">The sequence shown here is derived from an EMBL/GenBank/DDBJ whole genome shotgun (WGS) entry which is preliminary data.</text>
</comment>
<feature type="compositionally biased region" description="Basic and acidic residues" evidence="1">
    <location>
        <begin position="88"/>
        <end position="106"/>
    </location>
</feature>
<dbReference type="RefSeq" id="WP_311701085.1">
    <property type="nucleotide sequence ID" value="NZ_JAVREY010000121.1"/>
</dbReference>
<dbReference type="EMBL" id="JAVREY010000121">
    <property type="protein sequence ID" value="MDT0469662.1"/>
    <property type="molecule type" value="Genomic_DNA"/>
</dbReference>
<protein>
    <submittedName>
        <fullName evidence="2">Uncharacterized protein</fullName>
    </submittedName>
</protein>
<accession>A0ABU2U9M4</accession>
<name>A0ABU2U9M4_9ACTN</name>
<reference evidence="3" key="1">
    <citation type="submission" date="2023-07" db="EMBL/GenBank/DDBJ databases">
        <title>30 novel species of actinomycetes from the DSMZ collection.</title>
        <authorList>
            <person name="Nouioui I."/>
        </authorList>
    </citation>
    <scope>NUCLEOTIDE SEQUENCE [LARGE SCALE GENOMIC DNA]</scope>
    <source>
        <strain evidence="3">DSM 41699</strain>
    </source>
</reference>
<evidence type="ECO:0000256" key="1">
    <source>
        <dbReference type="SAM" id="MobiDB-lite"/>
    </source>
</evidence>
<dbReference type="Proteomes" id="UP001183809">
    <property type="component" value="Unassembled WGS sequence"/>
</dbReference>
<evidence type="ECO:0000313" key="2">
    <source>
        <dbReference type="EMBL" id="MDT0469662.1"/>
    </source>
</evidence>
<proteinExistence type="predicted"/>
<sequence>MVVNTPPTGRRCPATHPEDPTPCVGPVVVTVLDRFNAGADGCEHHGARLLASLDGGRVYARPHAAPGTAIRVFQAAAGIRPFCWLDGPRTEPSQRSEIENRVRHGH</sequence>